<dbReference type="SUPFAM" id="SSF82114">
    <property type="entry name" value="Riboflavin kinase-like"/>
    <property type="match status" value="1"/>
</dbReference>
<dbReference type="Pfam" id="PF01687">
    <property type="entry name" value="Flavokinase"/>
    <property type="match status" value="1"/>
</dbReference>
<name>A0A1W1E0Z6_9ZZZZ</name>
<dbReference type="Gene3D" id="3.40.50.620">
    <property type="entry name" value="HUPs"/>
    <property type="match status" value="1"/>
</dbReference>
<dbReference type="NCBIfam" id="NF004159">
    <property type="entry name" value="PRK05627.1-2"/>
    <property type="match status" value="1"/>
</dbReference>
<dbReference type="FunFam" id="3.40.50.620:FF:000021">
    <property type="entry name" value="Riboflavin biosynthesis protein"/>
    <property type="match status" value="1"/>
</dbReference>
<evidence type="ECO:0000256" key="7">
    <source>
        <dbReference type="ARBA" id="ARBA00022630"/>
    </source>
</evidence>
<keyword evidence="11" id="KW-0547">Nucleotide-binding</keyword>
<keyword evidence="9 17" id="KW-0808">Transferase</keyword>
<evidence type="ECO:0000256" key="6">
    <source>
        <dbReference type="ARBA" id="ARBA00018483"/>
    </source>
</evidence>
<evidence type="ECO:0000256" key="15">
    <source>
        <dbReference type="ARBA" id="ARBA00023268"/>
    </source>
</evidence>
<gene>
    <name evidence="17" type="ORF">MNB_SUP05-SYMBIONT-5-1104</name>
</gene>
<dbReference type="UniPathway" id="UPA00277">
    <property type="reaction ID" value="UER00407"/>
</dbReference>
<dbReference type="InterPro" id="IPR015864">
    <property type="entry name" value="FAD_synthase"/>
</dbReference>
<dbReference type="GO" id="GO:0008531">
    <property type="term" value="F:riboflavin kinase activity"/>
    <property type="evidence" value="ECO:0007669"/>
    <property type="project" value="UniProtKB-EC"/>
</dbReference>
<dbReference type="UniPathway" id="UPA00276">
    <property type="reaction ID" value="UER00406"/>
</dbReference>
<dbReference type="EMBL" id="FPHZ01000046">
    <property type="protein sequence ID" value="SFV87609.1"/>
    <property type="molecule type" value="Genomic_DNA"/>
</dbReference>
<evidence type="ECO:0000256" key="1">
    <source>
        <dbReference type="ARBA" id="ARBA00004726"/>
    </source>
</evidence>
<dbReference type="CDD" id="cd02064">
    <property type="entry name" value="FAD_synthetase_N"/>
    <property type="match status" value="1"/>
</dbReference>
<dbReference type="InterPro" id="IPR023465">
    <property type="entry name" value="Riboflavin_kinase_dom_sf"/>
</dbReference>
<sequence length="313" mass="35504">MNLIRGLHNLKQQQGAVVTIGNFDGVHIGHQKIIARLIEKSKEMGVPSVLISFIPTPQSFFNRPQASLSSFKEKHHLLSALGLDTHLIIHFNKEFAQLKAPDFVQKILVEQLNIKHCLIGDDFRFGKDRAGDFALLQNLAKTHHFSVEKIPSILCENNHRVSSSNIRTYLKQGELHPAAQMLGREFAITGQIIHGLKNGRKIGFPTINLPIKRKISPIHGIFAVTVEIEGKTHQGVCNIGNRPIIGGKKTLLEVFLFDFNRVVYGLKATTTFKHKIRNEANFDDFETLKQQIQLDVNDAKNYFNQRRPLHKYE</sequence>
<dbReference type="SUPFAM" id="SSF52374">
    <property type="entry name" value="Nucleotidylyl transferase"/>
    <property type="match status" value="1"/>
</dbReference>
<dbReference type="PANTHER" id="PTHR22749:SF6">
    <property type="entry name" value="RIBOFLAVIN KINASE"/>
    <property type="match status" value="1"/>
</dbReference>
<dbReference type="InterPro" id="IPR015865">
    <property type="entry name" value="Riboflavin_kinase_bac/euk"/>
</dbReference>
<dbReference type="InterPro" id="IPR014729">
    <property type="entry name" value="Rossmann-like_a/b/a_fold"/>
</dbReference>
<dbReference type="PIRSF" id="PIRSF004491">
    <property type="entry name" value="FAD_Synth"/>
    <property type="match status" value="1"/>
</dbReference>
<evidence type="ECO:0000256" key="14">
    <source>
        <dbReference type="ARBA" id="ARBA00022840"/>
    </source>
</evidence>
<dbReference type="EC" id="2.7.7.2" evidence="5"/>
<dbReference type="GO" id="GO:0006747">
    <property type="term" value="P:FAD biosynthetic process"/>
    <property type="evidence" value="ECO:0007669"/>
    <property type="project" value="UniProtKB-UniPathway"/>
</dbReference>
<dbReference type="GO" id="GO:0003919">
    <property type="term" value="F:FMN adenylyltransferase activity"/>
    <property type="evidence" value="ECO:0007669"/>
    <property type="project" value="UniProtKB-EC"/>
</dbReference>
<comment type="pathway">
    <text evidence="1">Cofactor biosynthesis; FAD biosynthesis; FAD from FMN: step 1/1.</text>
</comment>
<organism evidence="17">
    <name type="scientific">hydrothermal vent metagenome</name>
    <dbReference type="NCBI Taxonomy" id="652676"/>
    <lineage>
        <taxon>unclassified sequences</taxon>
        <taxon>metagenomes</taxon>
        <taxon>ecological metagenomes</taxon>
    </lineage>
</organism>
<evidence type="ECO:0000256" key="12">
    <source>
        <dbReference type="ARBA" id="ARBA00022777"/>
    </source>
</evidence>
<dbReference type="GO" id="GO:0005524">
    <property type="term" value="F:ATP binding"/>
    <property type="evidence" value="ECO:0007669"/>
    <property type="project" value="UniProtKB-KW"/>
</dbReference>
<evidence type="ECO:0000313" key="17">
    <source>
        <dbReference type="EMBL" id="SFV87609.1"/>
    </source>
</evidence>
<dbReference type="InterPro" id="IPR023468">
    <property type="entry name" value="Riboflavin_kinase"/>
</dbReference>
<keyword evidence="7" id="KW-0285">Flavoprotein</keyword>
<evidence type="ECO:0000256" key="4">
    <source>
        <dbReference type="ARBA" id="ARBA00012105"/>
    </source>
</evidence>
<keyword evidence="12 17" id="KW-0418">Kinase</keyword>
<accession>A0A1W1E0Z6</accession>
<dbReference type="SMART" id="SM00904">
    <property type="entry name" value="Flavokinase"/>
    <property type="match status" value="1"/>
</dbReference>
<dbReference type="GO" id="GO:0009398">
    <property type="term" value="P:FMN biosynthetic process"/>
    <property type="evidence" value="ECO:0007669"/>
    <property type="project" value="UniProtKB-UniPathway"/>
</dbReference>
<evidence type="ECO:0000256" key="3">
    <source>
        <dbReference type="ARBA" id="ARBA00010214"/>
    </source>
</evidence>
<dbReference type="GO" id="GO:0009231">
    <property type="term" value="P:riboflavin biosynthetic process"/>
    <property type="evidence" value="ECO:0007669"/>
    <property type="project" value="InterPro"/>
</dbReference>
<keyword evidence="15" id="KW-0511">Multifunctional enzyme</keyword>
<protein>
    <recommendedName>
        <fullName evidence="6">Bifunctional riboflavin kinase/FMN adenylyltransferase</fullName>
        <ecNumber evidence="4">2.7.1.26</ecNumber>
        <ecNumber evidence="5">2.7.7.2</ecNumber>
    </recommendedName>
</protein>
<dbReference type="NCBIfam" id="TIGR00083">
    <property type="entry name" value="ribF"/>
    <property type="match status" value="1"/>
</dbReference>
<evidence type="ECO:0000256" key="5">
    <source>
        <dbReference type="ARBA" id="ARBA00012393"/>
    </source>
</evidence>
<evidence type="ECO:0000259" key="16">
    <source>
        <dbReference type="SMART" id="SM00904"/>
    </source>
</evidence>
<dbReference type="NCBIfam" id="NF004163">
    <property type="entry name" value="PRK05627.1-6"/>
    <property type="match status" value="1"/>
</dbReference>
<keyword evidence="14" id="KW-0067">ATP-binding</keyword>
<keyword evidence="10 17" id="KW-0548">Nucleotidyltransferase</keyword>
<evidence type="ECO:0000256" key="9">
    <source>
        <dbReference type="ARBA" id="ARBA00022679"/>
    </source>
</evidence>
<comment type="pathway">
    <text evidence="2">Cofactor biosynthesis; FMN biosynthesis; FMN from riboflavin (ATP route): step 1/1.</text>
</comment>
<evidence type="ECO:0000256" key="2">
    <source>
        <dbReference type="ARBA" id="ARBA00005201"/>
    </source>
</evidence>
<comment type="similarity">
    <text evidence="3">Belongs to the RibF family.</text>
</comment>
<dbReference type="Pfam" id="PF06574">
    <property type="entry name" value="FAD_syn"/>
    <property type="match status" value="1"/>
</dbReference>
<evidence type="ECO:0000256" key="11">
    <source>
        <dbReference type="ARBA" id="ARBA00022741"/>
    </source>
</evidence>
<dbReference type="Gene3D" id="2.40.30.30">
    <property type="entry name" value="Riboflavin kinase-like"/>
    <property type="match status" value="1"/>
</dbReference>
<evidence type="ECO:0000256" key="10">
    <source>
        <dbReference type="ARBA" id="ARBA00022695"/>
    </source>
</evidence>
<dbReference type="InterPro" id="IPR002606">
    <property type="entry name" value="Riboflavin_kinase_bac"/>
</dbReference>
<feature type="domain" description="Riboflavin kinase" evidence="16">
    <location>
        <begin position="181"/>
        <end position="304"/>
    </location>
</feature>
<dbReference type="NCBIfam" id="NF004160">
    <property type="entry name" value="PRK05627.1-3"/>
    <property type="match status" value="1"/>
</dbReference>
<evidence type="ECO:0000256" key="8">
    <source>
        <dbReference type="ARBA" id="ARBA00022643"/>
    </source>
</evidence>
<dbReference type="EC" id="2.7.1.26" evidence="4"/>
<evidence type="ECO:0000256" key="13">
    <source>
        <dbReference type="ARBA" id="ARBA00022827"/>
    </source>
</evidence>
<dbReference type="NCBIfam" id="NF004162">
    <property type="entry name" value="PRK05627.1-5"/>
    <property type="match status" value="1"/>
</dbReference>
<dbReference type="AlphaFoldDB" id="A0A1W1E0Z6"/>
<proteinExistence type="inferred from homology"/>
<keyword evidence="13" id="KW-0274">FAD</keyword>
<keyword evidence="8" id="KW-0288">FMN</keyword>
<reference evidence="17" key="1">
    <citation type="submission" date="2016-10" db="EMBL/GenBank/DDBJ databases">
        <authorList>
            <person name="de Groot N.N."/>
        </authorList>
    </citation>
    <scope>NUCLEOTIDE SEQUENCE</scope>
</reference>
<dbReference type="PANTHER" id="PTHR22749">
    <property type="entry name" value="RIBOFLAVIN KINASE/FMN ADENYLYLTRANSFERASE"/>
    <property type="match status" value="1"/>
</dbReference>